<dbReference type="EMBL" id="CP089982">
    <property type="protein sequence ID" value="WXA96938.1"/>
    <property type="molecule type" value="Genomic_DNA"/>
</dbReference>
<evidence type="ECO:0000256" key="6">
    <source>
        <dbReference type="ARBA" id="ARBA00023284"/>
    </source>
</evidence>
<dbReference type="InterPro" id="IPR036188">
    <property type="entry name" value="FAD/NAD-bd_sf"/>
</dbReference>
<evidence type="ECO:0000256" key="2">
    <source>
        <dbReference type="ARBA" id="ARBA00022630"/>
    </source>
</evidence>
<dbReference type="PRINTS" id="PR00469">
    <property type="entry name" value="PNDRDTASEII"/>
</dbReference>
<dbReference type="RefSeq" id="WP_394847553.1">
    <property type="nucleotide sequence ID" value="NZ_CP089982.1"/>
</dbReference>
<name>A0ABZ2KHZ8_9BACT</name>
<protein>
    <recommendedName>
        <fullName evidence="7">Thioredoxin reductase</fullName>
        <ecNumber evidence="7">1.8.1.9</ecNumber>
    </recommendedName>
</protein>
<dbReference type="PANTHER" id="PTHR48105">
    <property type="entry name" value="THIOREDOXIN REDUCTASE 1-RELATED-RELATED"/>
    <property type="match status" value="1"/>
</dbReference>
<evidence type="ECO:0000259" key="9">
    <source>
        <dbReference type="Pfam" id="PF07992"/>
    </source>
</evidence>
<dbReference type="InterPro" id="IPR050097">
    <property type="entry name" value="Ferredoxin-NADP_redctase_2"/>
</dbReference>
<evidence type="ECO:0000256" key="3">
    <source>
        <dbReference type="ARBA" id="ARBA00022827"/>
    </source>
</evidence>
<evidence type="ECO:0000313" key="11">
    <source>
        <dbReference type="Proteomes" id="UP001379533"/>
    </source>
</evidence>
<evidence type="ECO:0000256" key="4">
    <source>
        <dbReference type="ARBA" id="ARBA00023002"/>
    </source>
</evidence>
<keyword evidence="4 7" id="KW-0560">Oxidoreductase</keyword>
<sequence>MSESNPGERARNVIIIGSGPAGHTAGIYAARANLRPLLFEGVVKGGIPGGQLMITNDVENYPGFPAKVTGPDLMTAFRAQSEHQGVEILSEDVNKVDFSQRPFRVWAGDDDTLYTAQTVIIATGAQAKWLNLPTEDALKGKGVSACAVCDGAFFRNQDVMVVGGGDTAMEESMYLSGICKSVTLVHRRRDFRASKTMQDRVLKNPKIHVIYDSAVDEILDVSKGEVTGARVRNLRTNEVTDVAITGFFVAIGHTPNTELFKGQLELHDNGYIKTKPGTTQTNVPGVFASGDVQDFVYRQAVTAAGTGCMAALEAERWLAQNGAH</sequence>
<evidence type="ECO:0000256" key="5">
    <source>
        <dbReference type="ARBA" id="ARBA00023157"/>
    </source>
</evidence>
<gene>
    <name evidence="10" type="primary">trxB</name>
    <name evidence="10" type="ORF">LZC95_08815</name>
</gene>
<keyword evidence="2 7" id="KW-0285">Flavoprotein</keyword>
<dbReference type="SUPFAM" id="SSF51905">
    <property type="entry name" value="FAD/NAD(P)-binding domain"/>
    <property type="match status" value="1"/>
</dbReference>
<dbReference type="PROSITE" id="PS00573">
    <property type="entry name" value="PYRIDINE_REDOX_2"/>
    <property type="match status" value="1"/>
</dbReference>
<dbReference type="InterPro" id="IPR008255">
    <property type="entry name" value="Pyr_nucl-diS_OxRdtase_2_AS"/>
</dbReference>
<dbReference type="GO" id="GO:0004791">
    <property type="term" value="F:thioredoxin-disulfide reductase (NADPH) activity"/>
    <property type="evidence" value="ECO:0007669"/>
    <property type="project" value="UniProtKB-EC"/>
</dbReference>
<proteinExistence type="inferred from homology"/>
<dbReference type="Proteomes" id="UP001379533">
    <property type="component" value="Chromosome"/>
</dbReference>
<keyword evidence="8" id="KW-0521">NADP</keyword>
<keyword evidence="5" id="KW-1015">Disulfide bond</keyword>
<dbReference type="PRINTS" id="PR00368">
    <property type="entry name" value="FADPNR"/>
</dbReference>
<organism evidence="10 11">
    <name type="scientific">Pendulispora brunnea</name>
    <dbReference type="NCBI Taxonomy" id="2905690"/>
    <lineage>
        <taxon>Bacteria</taxon>
        <taxon>Pseudomonadati</taxon>
        <taxon>Myxococcota</taxon>
        <taxon>Myxococcia</taxon>
        <taxon>Myxococcales</taxon>
        <taxon>Sorangiineae</taxon>
        <taxon>Pendulisporaceae</taxon>
        <taxon>Pendulispora</taxon>
    </lineage>
</organism>
<comment type="cofactor">
    <cofactor evidence="8">
        <name>FAD</name>
        <dbReference type="ChEBI" id="CHEBI:57692"/>
    </cofactor>
    <text evidence="8">Binds 1 FAD per subunit.</text>
</comment>
<evidence type="ECO:0000256" key="8">
    <source>
        <dbReference type="RuleBase" id="RU003881"/>
    </source>
</evidence>
<evidence type="ECO:0000256" key="7">
    <source>
        <dbReference type="RuleBase" id="RU003880"/>
    </source>
</evidence>
<comment type="subunit">
    <text evidence="7">Homodimer.</text>
</comment>
<dbReference type="Gene3D" id="3.50.50.60">
    <property type="entry name" value="FAD/NAD(P)-binding domain"/>
    <property type="match status" value="2"/>
</dbReference>
<dbReference type="InterPro" id="IPR005982">
    <property type="entry name" value="Thioredox_Rdtase"/>
</dbReference>
<comment type="similarity">
    <text evidence="1 7">Belongs to the class-II pyridine nucleotide-disulfide oxidoreductase family.</text>
</comment>
<evidence type="ECO:0000256" key="1">
    <source>
        <dbReference type="ARBA" id="ARBA00009333"/>
    </source>
</evidence>
<dbReference type="Pfam" id="PF07992">
    <property type="entry name" value="Pyr_redox_2"/>
    <property type="match status" value="1"/>
</dbReference>
<dbReference type="EC" id="1.8.1.9" evidence="7"/>
<keyword evidence="6 7" id="KW-0676">Redox-active center</keyword>
<dbReference type="InterPro" id="IPR023753">
    <property type="entry name" value="FAD/NAD-binding_dom"/>
</dbReference>
<comment type="catalytic activity">
    <reaction evidence="7">
        <text>[thioredoxin]-dithiol + NADP(+) = [thioredoxin]-disulfide + NADPH + H(+)</text>
        <dbReference type="Rhea" id="RHEA:20345"/>
        <dbReference type="Rhea" id="RHEA-COMP:10698"/>
        <dbReference type="Rhea" id="RHEA-COMP:10700"/>
        <dbReference type="ChEBI" id="CHEBI:15378"/>
        <dbReference type="ChEBI" id="CHEBI:29950"/>
        <dbReference type="ChEBI" id="CHEBI:50058"/>
        <dbReference type="ChEBI" id="CHEBI:57783"/>
        <dbReference type="ChEBI" id="CHEBI:58349"/>
        <dbReference type="EC" id="1.8.1.9"/>
    </reaction>
</comment>
<keyword evidence="11" id="KW-1185">Reference proteome</keyword>
<evidence type="ECO:0000313" key="10">
    <source>
        <dbReference type="EMBL" id="WXA96938.1"/>
    </source>
</evidence>
<accession>A0ABZ2KHZ8</accession>
<keyword evidence="3 7" id="KW-0274">FAD</keyword>
<feature type="domain" description="FAD/NAD(P)-binding" evidence="9">
    <location>
        <begin position="12"/>
        <end position="307"/>
    </location>
</feature>
<dbReference type="NCBIfam" id="TIGR01292">
    <property type="entry name" value="TRX_reduct"/>
    <property type="match status" value="1"/>
</dbReference>
<reference evidence="10 11" key="1">
    <citation type="submission" date="2021-12" db="EMBL/GenBank/DDBJ databases">
        <title>Discovery of the Pendulisporaceae a myxobacterial family with distinct sporulation behavior and unique specialized metabolism.</title>
        <authorList>
            <person name="Garcia R."/>
            <person name="Popoff A."/>
            <person name="Bader C.D."/>
            <person name="Loehr J."/>
            <person name="Walesch S."/>
            <person name="Walt C."/>
            <person name="Boldt J."/>
            <person name="Bunk B."/>
            <person name="Haeckl F.J.F.P.J."/>
            <person name="Gunesch A.P."/>
            <person name="Birkelbach J."/>
            <person name="Nuebel U."/>
            <person name="Pietschmann T."/>
            <person name="Bach T."/>
            <person name="Mueller R."/>
        </authorList>
    </citation>
    <scope>NUCLEOTIDE SEQUENCE [LARGE SCALE GENOMIC DNA]</scope>
    <source>
        <strain evidence="10 11">MSr12523</strain>
    </source>
</reference>